<dbReference type="Proteomes" id="UP001597128">
    <property type="component" value="Unassembled WGS sequence"/>
</dbReference>
<evidence type="ECO:0000313" key="8">
    <source>
        <dbReference type="Proteomes" id="UP001597128"/>
    </source>
</evidence>
<organism evidence="7 8">
    <name type="scientific">Methylophilus luteus</name>
    <dbReference type="NCBI Taxonomy" id="640108"/>
    <lineage>
        <taxon>Bacteria</taxon>
        <taxon>Pseudomonadati</taxon>
        <taxon>Pseudomonadota</taxon>
        <taxon>Betaproteobacteria</taxon>
        <taxon>Nitrosomonadales</taxon>
        <taxon>Methylophilaceae</taxon>
        <taxon>Methylophilus</taxon>
    </lineage>
</organism>
<evidence type="ECO:0000313" key="7">
    <source>
        <dbReference type="EMBL" id="MFD0912336.1"/>
    </source>
</evidence>
<dbReference type="EMBL" id="JBHTKB010000001">
    <property type="protein sequence ID" value="MFD0912336.1"/>
    <property type="molecule type" value="Genomic_DNA"/>
</dbReference>
<feature type="region of interest" description="Disordered" evidence="6">
    <location>
        <begin position="28"/>
        <end position="51"/>
    </location>
</feature>
<keyword evidence="7" id="KW-0969">Cilium</keyword>
<keyword evidence="7" id="KW-0966">Cell projection</keyword>
<accession>A0ABW3F1P3</accession>
<comment type="caution">
    <text evidence="7">The sequence shown here is derived from an EMBL/GenBank/DDBJ whole genome shotgun (WGS) entry which is preliminary data.</text>
</comment>
<protein>
    <recommendedName>
        <fullName evidence="4 5">Flagellar hook-basal body complex protein FliE</fullName>
    </recommendedName>
</protein>
<dbReference type="InterPro" id="IPR001624">
    <property type="entry name" value="FliE"/>
</dbReference>
<evidence type="ECO:0000256" key="2">
    <source>
        <dbReference type="ARBA" id="ARBA00009272"/>
    </source>
</evidence>
<keyword evidence="8" id="KW-1185">Reference proteome</keyword>
<dbReference type="PANTHER" id="PTHR34653">
    <property type="match status" value="1"/>
</dbReference>
<proteinExistence type="inferred from homology"/>
<dbReference type="Pfam" id="PF02049">
    <property type="entry name" value="FliE"/>
    <property type="match status" value="1"/>
</dbReference>
<name>A0ABW3F1P3_9PROT</name>
<keyword evidence="3 4" id="KW-0975">Bacterial flagellum</keyword>
<comment type="subcellular location">
    <subcellularLocation>
        <location evidence="1 4">Bacterial flagellum basal body</location>
    </subcellularLocation>
</comment>
<dbReference type="PANTHER" id="PTHR34653:SF1">
    <property type="entry name" value="FLAGELLAR HOOK-BASAL BODY COMPLEX PROTEIN FLIE"/>
    <property type="match status" value="1"/>
</dbReference>
<dbReference type="HAMAP" id="MF_00724">
    <property type="entry name" value="FliE"/>
    <property type="match status" value="1"/>
</dbReference>
<gene>
    <name evidence="4 7" type="primary">fliE</name>
    <name evidence="7" type="ORF">ACFQ1Z_02145</name>
</gene>
<keyword evidence="7" id="KW-0282">Flagellum</keyword>
<evidence type="ECO:0000256" key="4">
    <source>
        <dbReference type="HAMAP-Rule" id="MF_00724"/>
    </source>
</evidence>
<comment type="similarity">
    <text evidence="2 4">Belongs to the FliE family.</text>
</comment>
<dbReference type="RefSeq" id="WP_379055172.1">
    <property type="nucleotide sequence ID" value="NZ_JBHTKB010000001.1"/>
</dbReference>
<evidence type="ECO:0000256" key="3">
    <source>
        <dbReference type="ARBA" id="ARBA00023143"/>
    </source>
</evidence>
<evidence type="ECO:0000256" key="1">
    <source>
        <dbReference type="ARBA" id="ARBA00004117"/>
    </source>
</evidence>
<reference evidence="8" key="1">
    <citation type="journal article" date="2019" name="Int. J. Syst. Evol. Microbiol.">
        <title>The Global Catalogue of Microorganisms (GCM) 10K type strain sequencing project: providing services to taxonomists for standard genome sequencing and annotation.</title>
        <authorList>
            <consortium name="The Broad Institute Genomics Platform"/>
            <consortium name="The Broad Institute Genome Sequencing Center for Infectious Disease"/>
            <person name="Wu L."/>
            <person name="Ma J."/>
        </authorList>
    </citation>
    <scope>NUCLEOTIDE SEQUENCE [LARGE SCALE GENOMIC DNA]</scope>
    <source>
        <strain evidence="8">CCUG 58412</strain>
    </source>
</reference>
<evidence type="ECO:0000256" key="6">
    <source>
        <dbReference type="SAM" id="MobiDB-lite"/>
    </source>
</evidence>
<dbReference type="NCBIfam" id="TIGR00205">
    <property type="entry name" value="fliE"/>
    <property type="match status" value="1"/>
</dbReference>
<sequence length="123" mass="12925">MSVGGIDAQRISSMLAQLRAAAQKPEGLGSGATQALNAVNKPTAASPTSQVSFSDALKSSLDSVNNMQLQSEKLGQDFAMGNDNVSLSDVMISGQKANIAFQATVQVRNKLVSAYQDMMNMQV</sequence>
<evidence type="ECO:0000256" key="5">
    <source>
        <dbReference type="NCBIfam" id="TIGR00205"/>
    </source>
</evidence>
<dbReference type="PRINTS" id="PR01006">
    <property type="entry name" value="FLGHOOKFLIE"/>
</dbReference>